<name>A0A8K1C9S3_PYTOL</name>
<dbReference type="OrthoDB" id="76002at2759"/>
<dbReference type="PANTHER" id="PTHR36406:SF2">
    <property type="entry name" value="MEDIATOR OF RNA POLYMERASE II TRANSCRIPTION SUBUNIT 30"/>
    <property type="match status" value="1"/>
</dbReference>
<dbReference type="EMBL" id="SPLM01000111">
    <property type="protein sequence ID" value="TMW58542.1"/>
    <property type="molecule type" value="Genomic_DNA"/>
</dbReference>
<evidence type="ECO:0000313" key="2">
    <source>
        <dbReference type="EMBL" id="TMW58542.1"/>
    </source>
</evidence>
<organism evidence="2 3">
    <name type="scientific">Pythium oligandrum</name>
    <name type="common">Mycoparasitic fungus</name>
    <dbReference type="NCBI Taxonomy" id="41045"/>
    <lineage>
        <taxon>Eukaryota</taxon>
        <taxon>Sar</taxon>
        <taxon>Stramenopiles</taxon>
        <taxon>Oomycota</taxon>
        <taxon>Peronosporomycetes</taxon>
        <taxon>Pythiales</taxon>
        <taxon>Pythiaceae</taxon>
        <taxon>Pythium</taxon>
    </lineage>
</organism>
<accession>A0A8K1C9S3</accession>
<dbReference type="GO" id="GO:0016592">
    <property type="term" value="C:mediator complex"/>
    <property type="evidence" value="ECO:0007669"/>
    <property type="project" value="InterPro"/>
</dbReference>
<reference evidence="2" key="1">
    <citation type="submission" date="2019-03" db="EMBL/GenBank/DDBJ databases">
        <title>Long read genome sequence of the mycoparasitic Pythium oligandrum ATCC 38472 isolated from sugarbeet rhizosphere.</title>
        <authorList>
            <person name="Gaulin E."/>
        </authorList>
    </citation>
    <scope>NUCLEOTIDE SEQUENCE</scope>
    <source>
        <strain evidence="2">ATCC 38472_TT</strain>
    </source>
</reference>
<dbReference type="AlphaFoldDB" id="A0A8K1C9S3"/>
<dbReference type="Proteomes" id="UP000794436">
    <property type="component" value="Unassembled WGS sequence"/>
</dbReference>
<dbReference type="PANTHER" id="PTHR36406">
    <property type="entry name" value="MEDIATOR OF RNA POLYMERASE II TRANSCRIPTION SUBUNIT 30"/>
    <property type="match status" value="1"/>
</dbReference>
<feature type="region of interest" description="Disordered" evidence="1">
    <location>
        <begin position="145"/>
        <end position="172"/>
    </location>
</feature>
<proteinExistence type="predicted"/>
<evidence type="ECO:0000256" key="1">
    <source>
        <dbReference type="SAM" id="MobiDB-lite"/>
    </source>
</evidence>
<dbReference type="InterPro" id="IPR034568">
    <property type="entry name" value="MED30"/>
</dbReference>
<protein>
    <submittedName>
        <fullName evidence="2">Uncharacterized protein</fullName>
    </submittedName>
</protein>
<comment type="caution">
    <text evidence="2">The sequence shown here is derived from an EMBL/GenBank/DDBJ whole genome shotgun (WGS) entry which is preliminary data.</text>
</comment>
<gene>
    <name evidence="2" type="ORF">Poli38472_010101</name>
</gene>
<evidence type="ECO:0000313" key="3">
    <source>
        <dbReference type="Proteomes" id="UP000794436"/>
    </source>
</evidence>
<keyword evidence="3" id="KW-1185">Reference proteome</keyword>
<feature type="region of interest" description="Disordered" evidence="1">
    <location>
        <begin position="53"/>
        <end position="108"/>
    </location>
</feature>
<feature type="compositionally biased region" description="Basic and acidic residues" evidence="1">
    <location>
        <begin position="161"/>
        <end position="172"/>
    </location>
</feature>
<sequence>METMEELDTIPIAVSSVAGAPGTHKSSTQLLHELLAIAYHVFEEAKHMNLKPPLQPSSRLFSLDGINSSGAPSPPRSPVAPDSPSDDSMEMNGSGSGHGGHGGHHAVMQPVIPFSPEEIQDSYTRMATLKSQYTKISTELLELIKQTETRRSSPDATKGPNAEEKESVEKLKERRNQLRREVYERNLVMKGLIDRLRHLQYSIQLVRGVISSYCMYESIEKLKERRNQLRREVYERNLVMKGLIDHLRHLQYSIQLVRGGSTEPPQIVMESVYTVLSLSLKSIESFYTCSIAV</sequence>